<keyword evidence="9" id="KW-0413">Isomerase</keyword>
<evidence type="ECO:0000256" key="8">
    <source>
        <dbReference type="ARBA" id="ARBA00023125"/>
    </source>
</evidence>
<dbReference type="GO" id="GO:0043138">
    <property type="term" value="F:3'-5' DNA helicase activity"/>
    <property type="evidence" value="ECO:0007669"/>
    <property type="project" value="UniProtKB-EC"/>
</dbReference>
<dbReference type="CDD" id="cd18794">
    <property type="entry name" value="SF2_C_RecQ"/>
    <property type="match status" value="1"/>
</dbReference>
<feature type="domain" description="Helicase ATP-binding" evidence="15">
    <location>
        <begin position="547"/>
        <end position="728"/>
    </location>
</feature>
<evidence type="ECO:0000256" key="6">
    <source>
        <dbReference type="ARBA" id="ARBA00022806"/>
    </source>
</evidence>
<evidence type="ECO:0000256" key="9">
    <source>
        <dbReference type="ARBA" id="ARBA00023235"/>
    </source>
</evidence>
<feature type="compositionally biased region" description="Acidic residues" evidence="13">
    <location>
        <begin position="1272"/>
        <end position="1293"/>
    </location>
</feature>
<dbReference type="SMART" id="SM00956">
    <property type="entry name" value="RQC"/>
    <property type="match status" value="1"/>
</dbReference>
<dbReference type="InterPro" id="IPR027417">
    <property type="entry name" value="P-loop_NTPase"/>
</dbReference>
<dbReference type="Proteomes" id="UP001174694">
    <property type="component" value="Unassembled WGS sequence"/>
</dbReference>
<dbReference type="FunFam" id="3.40.50.300:FF:001975">
    <property type="entry name" value="ATP-dependent DNA helicase"/>
    <property type="match status" value="1"/>
</dbReference>
<feature type="compositionally biased region" description="Gly residues" evidence="13">
    <location>
        <begin position="1395"/>
        <end position="1412"/>
    </location>
</feature>
<reference evidence="17" key="1">
    <citation type="submission" date="2022-07" db="EMBL/GenBank/DDBJ databases">
        <title>Fungi with potential for degradation of polypropylene.</title>
        <authorList>
            <person name="Gostincar C."/>
        </authorList>
    </citation>
    <scope>NUCLEOTIDE SEQUENCE</scope>
    <source>
        <strain evidence="17">EXF-13308</strain>
    </source>
</reference>
<dbReference type="GO" id="GO:0000724">
    <property type="term" value="P:double-strand break repair via homologous recombination"/>
    <property type="evidence" value="ECO:0007669"/>
    <property type="project" value="TreeGrafter"/>
</dbReference>
<feature type="region of interest" description="Disordered" evidence="13">
    <location>
        <begin position="306"/>
        <end position="334"/>
    </location>
</feature>
<evidence type="ECO:0000259" key="16">
    <source>
        <dbReference type="PROSITE" id="PS51194"/>
    </source>
</evidence>
<dbReference type="Gene3D" id="3.40.50.300">
    <property type="entry name" value="P-loop containing nucleotide triphosphate hydrolases"/>
    <property type="match status" value="2"/>
</dbReference>
<dbReference type="InterPro" id="IPR011545">
    <property type="entry name" value="DEAD/DEAH_box_helicase_dom"/>
</dbReference>
<dbReference type="PROSITE" id="PS51194">
    <property type="entry name" value="HELICASE_CTER"/>
    <property type="match status" value="1"/>
</dbReference>
<dbReference type="InterPro" id="IPR036390">
    <property type="entry name" value="WH_DNA-bd_sf"/>
</dbReference>
<keyword evidence="4" id="KW-0547">Nucleotide-binding</keyword>
<evidence type="ECO:0000256" key="10">
    <source>
        <dbReference type="ARBA" id="ARBA00023242"/>
    </source>
</evidence>
<keyword evidence="6 17" id="KW-0347">Helicase</keyword>
<keyword evidence="10" id="KW-0539">Nucleus</keyword>
<dbReference type="PANTHER" id="PTHR13710">
    <property type="entry name" value="DNA HELICASE RECQ FAMILY MEMBER"/>
    <property type="match status" value="1"/>
</dbReference>
<dbReference type="GO" id="GO:0006260">
    <property type="term" value="P:DNA replication"/>
    <property type="evidence" value="ECO:0007669"/>
    <property type="project" value="InterPro"/>
</dbReference>
<dbReference type="GO" id="GO:0005634">
    <property type="term" value="C:nucleus"/>
    <property type="evidence" value="ECO:0007669"/>
    <property type="project" value="UniProtKB-SubCell"/>
</dbReference>
<dbReference type="InterPro" id="IPR002464">
    <property type="entry name" value="DNA/RNA_helicase_DEAH_CS"/>
</dbReference>
<feature type="compositionally biased region" description="Basic and acidic residues" evidence="13">
    <location>
        <begin position="91"/>
        <end position="103"/>
    </location>
</feature>
<sequence>MTRNNLGDHLSWLLRNIELSTPVAPPLPAARDPFDSPFSFAAGSGQDERSSTSSQLSRQPASAPSLPSSSDGDTPLSTHAGAPGAGQGQTRDPKGTVEAREGMVRLTSAAKPKKPSLVVQQEQLLTPASTVGVGRLQRAYQDSLNRSGAGASRNKTSSPVSALKQRKAQPPIPTPEFAELDDELLEHVDLTGDDHDRSTSVKAAFGKPILLWRDDFASRPESLSKQGKKRKSADISTAQHDRRSESVEEEDDEFPDVYDLVEEELKTPATVRRRQADSVRRSPAKLRMPASDTAVIEHRTVTQTISTTQTRVRRAGSSEEHPVSEDLLSSDGSETDGTTLVMDLFLANPSIADRLRELVMEKIKENGRNFQRALREGWPSERREQVKNEKKPLMDQKKAVDDLIATYNSHKDLIDERESLLNEISGKYDAGLDTDEDEVRVDALNLKILESEKMLRQALVGAGIKGHEDLEQLNKTQITADQQQTPVVMGTQPLQAGPPSLSKESTLIPESSIPKELMKHPWSEEVRRALKDRFRMSGFRHNQLEAINATLAGKDAFVLMPTGGGKSLCYQLPAVIKGGKTRGVTIVVSPLISLMQDQVDHLNALNIIAKPFNGEMNKAVRDMILNCFEERNPEHYVQLLYVTPEMVSKSAAFCNGLATLYRNGKLARLVIDEAHCVSQWGHDFRPDYKMLGEVRQKFPNVPVMALTATATQNVIVDIKHNLNIPNCQVFSQSFNRPNLYYEVRNKPKKAVDDIAELINTKYQGQTGIVYTLSRKSAENIAKTLREHHSIEAEHYHASIESTEKARVQREWQRGIIKVVVATIAFGMGIDKPDVRFVIHHYLPKSLEGYYQETGRAGRDGQPSECYLYFNYGDITSLRKLVEDGDGSREQKDRQKEMLNRVVNFCENKRDCRRVEILHYFGESFQAADCNKTCDNCKIGGSFELQDYSETAKAILSVIQIYKRMTSAQCIEILVGKRRPEHDGAQEYYGVARQMKKQELGAIVYKLAAEGGLKEENTVNKRYNMAIQYFSIGRRAQAYLSGRERLKMVTRTGSGVKLAAPKPPRSKAKKTAKDASNLPPSTNVSSPVRGGKGKQKSKRASLIDDKAMASDSGEEEDEPRGPMHANGYAKDNFVVSDEDDECDAFEPVRHVPRRRQRTLDELGPPISKDRGVDDISAVHREVVEAFVEEAKQLEEQIRNSKGLRRVLFTEQNLRQMAIRWTTTVGDMKRIPDINTDNVANFGKRFIPLVASHKAYFDEMMGPNTEDVIDLVSDEDEDDEDADEPEDDEEMDEEPLERSKYFGGPSVQAWHERFEELNSQHPPAASSSRARSASKGPSSYRGGKKAFGRKASSGRGGGGSGFPRAKSGGGITKRKASAGSKRAASGGSAKSKTSKAGGAGGRSDAGGGIGLMPM</sequence>
<dbReference type="Gene3D" id="1.10.10.10">
    <property type="entry name" value="Winged helix-like DNA-binding domain superfamily/Winged helix DNA-binding domain"/>
    <property type="match status" value="1"/>
</dbReference>
<evidence type="ECO:0000256" key="12">
    <source>
        <dbReference type="ARBA" id="ARBA00034808"/>
    </source>
</evidence>
<feature type="compositionally biased region" description="Gly residues" evidence="13">
    <location>
        <begin position="1352"/>
        <end position="1369"/>
    </location>
</feature>
<dbReference type="InterPro" id="IPR014001">
    <property type="entry name" value="Helicase_ATP-bd"/>
</dbReference>
<dbReference type="PROSITE" id="PS00690">
    <property type="entry name" value="DEAH_ATP_HELICASE"/>
    <property type="match status" value="1"/>
</dbReference>
<dbReference type="Pfam" id="PF16124">
    <property type="entry name" value="RecQ_Zn_bind"/>
    <property type="match status" value="1"/>
</dbReference>
<dbReference type="GO" id="GO:0005524">
    <property type="term" value="F:ATP binding"/>
    <property type="evidence" value="ECO:0007669"/>
    <property type="project" value="UniProtKB-KW"/>
</dbReference>
<dbReference type="GO" id="GO:0005694">
    <property type="term" value="C:chromosome"/>
    <property type="evidence" value="ECO:0007669"/>
    <property type="project" value="TreeGrafter"/>
</dbReference>
<dbReference type="GO" id="GO:0009378">
    <property type="term" value="F:four-way junction helicase activity"/>
    <property type="evidence" value="ECO:0007669"/>
    <property type="project" value="TreeGrafter"/>
</dbReference>
<dbReference type="EC" id="5.6.2.4" evidence="12"/>
<feature type="compositionally biased region" description="Low complexity" evidence="13">
    <location>
        <begin position="1375"/>
        <end position="1394"/>
    </location>
</feature>
<dbReference type="InterPro" id="IPR036388">
    <property type="entry name" value="WH-like_DNA-bd_sf"/>
</dbReference>
<dbReference type="InterPro" id="IPR032284">
    <property type="entry name" value="RecQ_Zn-bd"/>
</dbReference>
<dbReference type="PROSITE" id="PS51192">
    <property type="entry name" value="HELICASE_ATP_BIND_1"/>
    <property type="match status" value="1"/>
</dbReference>
<evidence type="ECO:0000256" key="1">
    <source>
        <dbReference type="ARBA" id="ARBA00001947"/>
    </source>
</evidence>
<dbReference type="Pfam" id="PF00271">
    <property type="entry name" value="Helicase_C"/>
    <property type="match status" value="1"/>
</dbReference>
<comment type="catalytic activity">
    <reaction evidence="11">
        <text>Couples ATP hydrolysis with the unwinding of duplex DNA by translocating in the 3'-5' direction.</text>
        <dbReference type="EC" id="5.6.2.4"/>
    </reaction>
</comment>
<accession>A0AA38VQQ6</accession>
<dbReference type="NCBIfam" id="TIGR00614">
    <property type="entry name" value="recQ_fam"/>
    <property type="match status" value="1"/>
</dbReference>
<evidence type="ECO:0000256" key="5">
    <source>
        <dbReference type="ARBA" id="ARBA00022801"/>
    </source>
</evidence>
<evidence type="ECO:0000256" key="2">
    <source>
        <dbReference type="ARBA" id="ARBA00004123"/>
    </source>
</evidence>
<dbReference type="GO" id="GO:0005737">
    <property type="term" value="C:cytoplasm"/>
    <property type="evidence" value="ECO:0007669"/>
    <property type="project" value="TreeGrafter"/>
</dbReference>
<feature type="domain" description="Helicase C-terminal" evidence="16">
    <location>
        <begin position="750"/>
        <end position="899"/>
    </location>
</feature>
<dbReference type="Pfam" id="PF00270">
    <property type="entry name" value="DEAD"/>
    <property type="match status" value="1"/>
</dbReference>
<dbReference type="CDD" id="cd17920">
    <property type="entry name" value="DEXHc_RecQ"/>
    <property type="match status" value="1"/>
</dbReference>
<evidence type="ECO:0000256" key="13">
    <source>
        <dbReference type="SAM" id="MobiDB-lite"/>
    </source>
</evidence>
<dbReference type="SMART" id="SM00490">
    <property type="entry name" value="HELICc"/>
    <property type="match status" value="1"/>
</dbReference>
<comment type="similarity">
    <text evidence="3">Belongs to the helicase family. RecQ subfamily.</text>
</comment>
<comment type="cofactor">
    <cofactor evidence="1">
        <name>Zn(2+)</name>
        <dbReference type="ChEBI" id="CHEBI:29105"/>
    </cofactor>
</comment>
<dbReference type="InterPro" id="IPR001650">
    <property type="entry name" value="Helicase_C-like"/>
</dbReference>
<name>A0AA38VQQ6_9PEZI</name>
<dbReference type="InterPro" id="IPR018982">
    <property type="entry name" value="RQC_domain"/>
</dbReference>
<keyword evidence="7" id="KW-0067">ATP-binding</keyword>
<evidence type="ECO:0000313" key="18">
    <source>
        <dbReference type="Proteomes" id="UP001174694"/>
    </source>
</evidence>
<dbReference type="InterPro" id="IPR044876">
    <property type="entry name" value="HRDC_dom_sf"/>
</dbReference>
<keyword evidence="5" id="KW-0378">Hydrolase</keyword>
<feature type="region of interest" description="Disordered" evidence="13">
    <location>
        <begin position="142"/>
        <end position="178"/>
    </location>
</feature>
<dbReference type="SUPFAM" id="SSF46785">
    <property type="entry name" value="Winged helix' DNA-binding domain"/>
    <property type="match status" value="1"/>
</dbReference>
<feature type="region of interest" description="Disordered" evidence="13">
    <location>
        <begin position="23"/>
        <end position="118"/>
    </location>
</feature>
<dbReference type="PANTHER" id="PTHR13710:SF153">
    <property type="entry name" value="RECQ-LIKE DNA HELICASE BLM"/>
    <property type="match status" value="1"/>
</dbReference>
<feature type="domain" description="HRDC" evidence="14">
    <location>
        <begin position="1175"/>
        <end position="1258"/>
    </location>
</feature>
<dbReference type="PROSITE" id="PS50967">
    <property type="entry name" value="HRDC"/>
    <property type="match status" value="1"/>
</dbReference>
<feature type="compositionally biased region" description="Low complexity" evidence="13">
    <location>
        <begin position="60"/>
        <end position="70"/>
    </location>
</feature>
<evidence type="ECO:0000256" key="4">
    <source>
        <dbReference type="ARBA" id="ARBA00022741"/>
    </source>
</evidence>
<dbReference type="Pfam" id="PF09382">
    <property type="entry name" value="RQC"/>
    <property type="match status" value="1"/>
</dbReference>
<feature type="region of interest" description="Disordered" evidence="13">
    <location>
        <begin position="1051"/>
        <end position="1127"/>
    </location>
</feature>
<dbReference type="InterPro" id="IPR004589">
    <property type="entry name" value="DNA_helicase_ATP-dep_RecQ"/>
</dbReference>
<gene>
    <name evidence="17" type="ORF">NKR23_g625</name>
</gene>
<proteinExistence type="inferred from homology"/>
<feature type="region of interest" description="Disordered" evidence="13">
    <location>
        <begin position="1315"/>
        <end position="1412"/>
    </location>
</feature>
<dbReference type="SUPFAM" id="SSF52540">
    <property type="entry name" value="P-loop containing nucleoside triphosphate hydrolases"/>
    <property type="match status" value="1"/>
</dbReference>
<comment type="subcellular location">
    <subcellularLocation>
        <location evidence="2">Nucleus</location>
    </subcellularLocation>
</comment>
<evidence type="ECO:0000256" key="7">
    <source>
        <dbReference type="ARBA" id="ARBA00022840"/>
    </source>
</evidence>
<dbReference type="GO" id="GO:0016787">
    <property type="term" value="F:hydrolase activity"/>
    <property type="evidence" value="ECO:0007669"/>
    <property type="project" value="UniProtKB-KW"/>
</dbReference>
<keyword evidence="8" id="KW-0238">DNA-binding</keyword>
<feature type="region of interest" description="Disordered" evidence="13">
    <location>
        <begin position="220"/>
        <end position="256"/>
    </location>
</feature>
<dbReference type="Gene3D" id="1.10.150.80">
    <property type="entry name" value="HRDC domain"/>
    <property type="match status" value="1"/>
</dbReference>
<dbReference type="EMBL" id="JANBVO010000001">
    <property type="protein sequence ID" value="KAJ9157581.1"/>
    <property type="molecule type" value="Genomic_DNA"/>
</dbReference>
<evidence type="ECO:0000256" key="11">
    <source>
        <dbReference type="ARBA" id="ARBA00034617"/>
    </source>
</evidence>
<organism evidence="17 18">
    <name type="scientific">Pleurostoma richardsiae</name>
    <dbReference type="NCBI Taxonomy" id="41990"/>
    <lineage>
        <taxon>Eukaryota</taxon>
        <taxon>Fungi</taxon>
        <taxon>Dikarya</taxon>
        <taxon>Ascomycota</taxon>
        <taxon>Pezizomycotina</taxon>
        <taxon>Sordariomycetes</taxon>
        <taxon>Sordariomycetidae</taxon>
        <taxon>Calosphaeriales</taxon>
        <taxon>Pleurostomataceae</taxon>
        <taxon>Pleurostoma</taxon>
    </lineage>
</organism>
<evidence type="ECO:0000256" key="3">
    <source>
        <dbReference type="ARBA" id="ARBA00005446"/>
    </source>
</evidence>
<feature type="compositionally biased region" description="Low complexity" evidence="13">
    <location>
        <begin position="1322"/>
        <end position="1332"/>
    </location>
</feature>
<dbReference type="GO" id="GO:0003677">
    <property type="term" value="F:DNA binding"/>
    <property type="evidence" value="ECO:0007669"/>
    <property type="project" value="UniProtKB-KW"/>
</dbReference>
<dbReference type="SMART" id="SM00487">
    <property type="entry name" value="DEXDc"/>
    <property type="match status" value="1"/>
</dbReference>
<dbReference type="FunFam" id="3.40.50.300:FF:000537">
    <property type="entry name" value="Bloom syndrome RecQ-like helicase"/>
    <property type="match status" value="1"/>
</dbReference>
<comment type="caution">
    <text evidence="17">The sequence shown here is derived from an EMBL/GenBank/DDBJ whole genome shotgun (WGS) entry which is preliminary data.</text>
</comment>
<evidence type="ECO:0000259" key="15">
    <source>
        <dbReference type="PROSITE" id="PS51192"/>
    </source>
</evidence>
<feature type="compositionally biased region" description="Acidic residues" evidence="13">
    <location>
        <begin position="247"/>
        <end position="256"/>
    </location>
</feature>
<keyword evidence="18" id="KW-1185">Reference proteome</keyword>
<evidence type="ECO:0000313" key="17">
    <source>
        <dbReference type="EMBL" id="KAJ9157581.1"/>
    </source>
</evidence>
<feature type="region of interest" description="Disordered" evidence="13">
    <location>
        <begin position="1272"/>
        <end position="1300"/>
    </location>
</feature>
<dbReference type="InterPro" id="IPR002121">
    <property type="entry name" value="HRDC_dom"/>
</dbReference>
<protein>
    <recommendedName>
        <fullName evidence="12">DNA 3'-5' helicase</fullName>
        <ecNumber evidence="12">5.6.2.4</ecNumber>
    </recommendedName>
</protein>
<evidence type="ECO:0000259" key="14">
    <source>
        <dbReference type="PROSITE" id="PS50967"/>
    </source>
</evidence>